<dbReference type="Proteomes" id="UP001055105">
    <property type="component" value="Unassembled WGS sequence"/>
</dbReference>
<sequence>MLLTAMQDNPNQGSWQANARSNPPAIIRESRASPDKRMILFCMCFENQSGSVAQILTEAGTKLMQISSR</sequence>
<proteinExistence type="predicted"/>
<reference evidence="2" key="1">
    <citation type="submission" date="2022-01" db="EMBL/GenBank/DDBJ databases">
        <title>Novel bile acid biosynthetic pathways are enriched in the microbiome of centenarians.</title>
        <authorList>
            <person name="Sato Y."/>
            <person name="Atarashi K."/>
            <person name="Plichta R.D."/>
            <person name="Arai Y."/>
            <person name="Sasajima S."/>
            <person name="Kearney M.S."/>
            <person name="Suda W."/>
            <person name="Takeshita K."/>
            <person name="Sasaki T."/>
            <person name="Okamoto S."/>
            <person name="Skelly N.A."/>
            <person name="Okamura Y."/>
            <person name="Vlamakis H."/>
            <person name="Li Y."/>
            <person name="Tanoue T."/>
            <person name="Takei H."/>
            <person name="Nittono H."/>
            <person name="Narushima S."/>
            <person name="Irie J."/>
            <person name="Itoh H."/>
            <person name="Moriya K."/>
            <person name="Sugiura Y."/>
            <person name="Suematsu M."/>
            <person name="Moritoki N."/>
            <person name="Shibata S."/>
            <person name="Littman R.D."/>
            <person name="Fischbach A.M."/>
            <person name="Uwamino Y."/>
            <person name="Inoue T."/>
            <person name="Honda A."/>
            <person name="Hattori M."/>
            <person name="Murai T."/>
            <person name="Xavier J.R."/>
            <person name="Hirose N."/>
            <person name="Honda K."/>
        </authorList>
    </citation>
    <scope>NUCLEOTIDE SEQUENCE</scope>
    <source>
        <strain evidence="2">CE91-St16</strain>
    </source>
</reference>
<organism evidence="2 3">
    <name type="scientific">Alistipes finegoldii</name>
    <dbReference type="NCBI Taxonomy" id="214856"/>
    <lineage>
        <taxon>Bacteria</taxon>
        <taxon>Pseudomonadati</taxon>
        <taxon>Bacteroidota</taxon>
        <taxon>Bacteroidia</taxon>
        <taxon>Bacteroidales</taxon>
        <taxon>Rikenellaceae</taxon>
        <taxon>Alistipes</taxon>
    </lineage>
</organism>
<name>A0AA37KT79_9BACT</name>
<evidence type="ECO:0000256" key="1">
    <source>
        <dbReference type="SAM" id="MobiDB-lite"/>
    </source>
</evidence>
<gene>
    <name evidence="2" type="ORF">CE91St16_27260</name>
</gene>
<accession>A0AA37KT79</accession>
<feature type="compositionally biased region" description="Polar residues" evidence="1">
    <location>
        <begin position="1"/>
        <end position="21"/>
    </location>
</feature>
<protein>
    <submittedName>
        <fullName evidence="2">Uncharacterized protein</fullName>
    </submittedName>
</protein>
<feature type="region of interest" description="Disordered" evidence="1">
    <location>
        <begin position="1"/>
        <end position="30"/>
    </location>
</feature>
<evidence type="ECO:0000313" key="2">
    <source>
        <dbReference type="EMBL" id="GKI19818.1"/>
    </source>
</evidence>
<dbReference type="EMBL" id="BQOL01000002">
    <property type="protein sequence ID" value="GKI19818.1"/>
    <property type="molecule type" value="Genomic_DNA"/>
</dbReference>
<evidence type="ECO:0000313" key="3">
    <source>
        <dbReference type="Proteomes" id="UP001055105"/>
    </source>
</evidence>
<comment type="caution">
    <text evidence="2">The sequence shown here is derived from an EMBL/GenBank/DDBJ whole genome shotgun (WGS) entry which is preliminary data.</text>
</comment>
<dbReference type="AlphaFoldDB" id="A0AA37KT79"/>